<accession>A0A194YT24</accession>
<organism evidence="2 3">
    <name type="scientific">Sorghum bicolor</name>
    <name type="common">Sorghum</name>
    <name type="synonym">Sorghum vulgare</name>
    <dbReference type="NCBI Taxonomy" id="4558"/>
    <lineage>
        <taxon>Eukaryota</taxon>
        <taxon>Viridiplantae</taxon>
        <taxon>Streptophyta</taxon>
        <taxon>Embryophyta</taxon>
        <taxon>Tracheophyta</taxon>
        <taxon>Spermatophyta</taxon>
        <taxon>Magnoliopsida</taxon>
        <taxon>Liliopsida</taxon>
        <taxon>Poales</taxon>
        <taxon>Poaceae</taxon>
        <taxon>PACMAD clade</taxon>
        <taxon>Panicoideae</taxon>
        <taxon>Andropogonodae</taxon>
        <taxon>Andropogoneae</taxon>
        <taxon>Sorghinae</taxon>
        <taxon>Sorghum</taxon>
    </lineage>
</organism>
<feature type="region of interest" description="Disordered" evidence="1">
    <location>
        <begin position="1"/>
        <end position="29"/>
    </location>
</feature>
<gene>
    <name evidence="2" type="ORF">SORBI_3004G350800</name>
</gene>
<feature type="compositionally biased region" description="Basic residues" evidence="1">
    <location>
        <begin position="71"/>
        <end position="84"/>
    </location>
</feature>
<dbReference type="InParanoid" id="A0A194YT24"/>
<name>A0A194YT24_SORBI</name>
<dbReference type="Gramene" id="KXG31394">
    <property type="protein sequence ID" value="KXG31394"/>
    <property type="gene ID" value="SORBI_3004G350800"/>
</dbReference>
<feature type="region of interest" description="Disordered" evidence="1">
    <location>
        <begin position="60"/>
        <end position="102"/>
    </location>
</feature>
<evidence type="ECO:0000313" key="2">
    <source>
        <dbReference type="EMBL" id="KXG31394.1"/>
    </source>
</evidence>
<keyword evidence="3" id="KW-1185">Reference proteome</keyword>
<dbReference type="AlphaFoldDB" id="A0A194YT24"/>
<protein>
    <submittedName>
        <fullName evidence="2">Uncharacterized protein</fullName>
    </submittedName>
</protein>
<dbReference type="Proteomes" id="UP000000768">
    <property type="component" value="Chromosome 4"/>
</dbReference>
<evidence type="ECO:0000313" key="3">
    <source>
        <dbReference type="Proteomes" id="UP000000768"/>
    </source>
</evidence>
<dbReference type="EMBL" id="CM000763">
    <property type="protein sequence ID" value="KXG31394.1"/>
    <property type="molecule type" value="Genomic_DNA"/>
</dbReference>
<evidence type="ECO:0000256" key="1">
    <source>
        <dbReference type="SAM" id="MobiDB-lite"/>
    </source>
</evidence>
<sequence>MRPKSSALTPPHDPHAGHLPPPGLQDVLNLDHDGVNSVVRPSASSSFTACPTGADRHIAINDTSTDANPKSGRRHPRSSPRRRPQLLGSATMPPRPRRRARS</sequence>
<reference evidence="2 3" key="1">
    <citation type="journal article" date="2009" name="Nature">
        <title>The Sorghum bicolor genome and the diversification of grasses.</title>
        <authorList>
            <person name="Paterson A.H."/>
            <person name="Bowers J.E."/>
            <person name="Bruggmann R."/>
            <person name="Dubchak I."/>
            <person name="Grimwood J."/>
            <person name="Gundlach H."/>
            <person name="Haberer G."/>
            <person name="Hellsten U."/>
            <person name="Mitros T."/>
            <person name="Poliakov A."/>
            <person name="Schmutz J."/>
            <person name="Spannagl M."/>
            <person name="Tang H."/>
            <person name="Wang X."/>
            <person name="Wicker T."/>
            <person name="Bharti A.K."/>
            <person name="Chapman J."/>
            <person name="Feltus F.A."/>
            <person name="Gowik U."/>
            <person name="Grigoriev I.V."/>
            <person name="Lyons E."/>
            <person name="Maher C.A."/>
            <person name="Martis M."/>
            <person name="Narechania A."/>
            <person name="Otillar R.P."/>
            <person name="Penning B.W."/>
            <person name="Salamov A.A."/>
            <person name="Wang Y."/>
            <person name="Zhang L."/>
            <person name="Carpita N.C."/>
            <person name="Freeling M."/>
            <person name="Gingle A.R."/>
            <person name="Hash C.T."/>
            <person name="Keller B."/>
            <person name="Klein P."/>
            <person name="Kresovich S."/>
            <person name="McCann M.C."/>
            <person name="Ming R."/>
            <person name="Peterson D.G."/>
            <person name="Mehboob-ur-Rahman"/>
            <person name="Ware D."/>
            <person name="Westhoff P."/>
            <person name="Mayer K.F."/>
            <person name="Messing J."/>
            <person name="Rokhsar D.S."/>
        </authorList>
    </citation>
    <scope>NUCLEOTIDE SEQUENCE [LARGE SCALE GENOMIC DNA]</scope>
    <source>
        <strain evidence="3">cv. BTx623</strain>
    </source>
</reference>
<proteinExistence type="predicted"/>
<reference evidence="3" key="2">
    <citation type="journal article" date="2018" name="Plant J.">
        <title>The Sorghum bicolor reference genome: improved assembly, gene annotations, a transcriptome atlas, and signatures of genome organization.</title>
        <authorList>
            <person name="McCormick R.F."/>
            <person name="Truong S.K."/>
            <person name="Sreedasyam A."/>
            <person name="Jenkins J."/>
            <person name="Shu S."/>
            <person name="Sims D."/>
            <person name="Kennedy M."/>
            <person name="Amirebrahimi M."/>
            <person name="Weers B.D."/>
            <person name="McKinley B."/>
            <person name="Mattison A."/>
            <person name="Morishige D.T."/>
            <person name="Grimwood J."/>
            <person name="Schmutz J."/>
            <person name="Mullet J.E."/>
        </authorList>
    </citation>
    <scope>NUCLEOTIDE SEQUENCE [LARGE SCALE GENOMIC DNA]</scope>
    <source>
        <strain evidence="3">cv. BTx623</strain>
    </source>
</reference>